<dbReference type="InterPro" id="IPR001764">
    <property type="entry name" value="Glyco_hydro_3_N"/>
</dbReference>
<dbReference type="PANTHER" id="PTHR30620:SF16">
    <property type="entry name" value="LYSOSOMAL BETA GLUCOSIDASE"/>
    <property type="match status" value="1"/>
</dbReference>
<evidence type="ECO:0000256" key="5">
    <source>
        <dbReference type="ARBA" id="ARBA00022801"/>
    </source>
</evidence>
<feature type="domain" description="Glycoside hydrolase family 3 C-terminal" evidence="8">
    <location>
        <begin position="453"/>
        <end position="601"/>
    </location>
</feature>
<dbReference type="Proteomes" id="UP000249341">
    <property type="component" value="Unassembled WGS sequence"/>
</dbReference>
<feature type="domain" description="Glycoside hydrolase family 3 N-terminal" evidence="7">
    <location>
        <begin position="65"/>
        <end position="366"/>
    </location>
</feature>
<protein>
    <recommendedName>
        <fullName evidence="3">beta-glucosidase</fullName>
        <ecNumber evidence="3">3.2.1.21</ecNumber>
    </recommendedName>
</protein>
<organism evidence="9 10">
    <name type="scientific">Actinoplanes lutulentus</name>
    <dbReference type="NCBI Taxonomy" id="1287878"/>
    <lineage>
        <taxon>Bacteria</taxon>
        <taxon>Bacillati</taxon>
        <taxon>Actinomycetota</taxon>
        <taxon>Actinomycetes</taxon>
        <taxon>Micromonosporales</taxon>
        <taxon>Micromonosporaceae</taxon>
        <taxon>Actinoplanes</taxon>
    </lineage>
</organism>
<dbReference type="InterPro" id="IPR017853">
    <property type="entry name" value="GH"/>
</dbReference>
<evidence type="ECO:0000256" key="6">
    <source>
        <dbReference type="ARBA" id="ARBA00023295"/>
    </source>
</evidence>
<name>A0A327ZEC3_9ACTN</name>
<evidence type="ECO:0000256" key="2">
    <source>
        <dbReference type="ARBA" id="ARBA00005336"/>
    </source>
</evidence>
<dbReference type="InterPro" id="IPR051915">
    <property type="entry name" value="Cellulose_Degrad_GH3"/>
</dbReference>
<dbReference type="EC" id="3.2.1.21" evidence="3"/>
<dbReference type="GO" id="GO:0009251">
    <property type="term" value="P:glucan catabolic process"/>
    <property type="evidence" value="ECO:0007669"/>
    <property type="project" value="TreeGrafter"/>
</dbReference>
<proteinExistence type="inferred from homology"/>
<evidence type="ECO:0000256" key="4">
    <source>
        <dbReference type="ARBA" id="ARBA00022729"/>
    </source>
</evidence>
<dbReference type="Pfam" id="PF01915">
    <property type="entry name" value="Glyco_hydro_3_C"/>
    <property type="match status" value="1"/>
</dbReference>
<comment type="caution">
    <text evidence="9">The sequence shown here is derived from an EMBL/GenBank/DDBJ whole genome shotgun (WGS) entry which is preliminary data.</text>
</comment>
<evidence type="ECO:0000259" key="7">
    <source>
        <dbReference type="Pfam" id="PF00933"/>
    </source>
</evidence>
<dbReference type="PRINTS" id="PR00133">
    <property type="entry name" value="GLHYDRLASE3"/>
</dbReference>
<dbReference type="OrthoDB" id="3304319at2"/>
<keyword evidence="6" id="KW-0326">Glycosidase</keyword>
<dbReference type="GO" id="GO:0008422">
    <property type="term" value="F:beta-glucosidase activity"/>
    <property type="evidence" value="ECO:0007669"/>
    <property type="project" value="UniProtKB-EC"/>
</dbReference>
<evidence type="ECO:0000313" key="10">
    <source>
        <dbReference type="Proteomes" id="UP000249341"/>
    </source>
</evidence>
<accession>A0A327ZEC3</accession>
<gene>
    <name evidence="9" type="ORF">B0I29_104142</name>
</gene>
<dbReference type="SUPFAM" id="SSF51445">
    <property type="entry name" value="(Trans)glycosidases"/>
    <property type="match status" value="1"/>
</dbReference>
<dbReference type="Gene3D" id="3.20.20.300">
    <property type="entry name" value="Glycoside hydrolase, family 3, N-terminal domain"/>
    <property type="match status" value="1"/>
</dbReference>
<comment type="catalytic activity">
    <reaction evidence="1">
        <text>Hydrolysis of terminal, non-reducing beta-D-glucosyl residues with release of beta-D-glucose.</text>
        <dbReference type="EC" id="3.2.1.21"/>
    </reaction>
</comment>
<dbReference type="InterPro" id="IPR002772">
    <property type="entry name" value="Glyco_hydro_3_C"/>
</dbReference>
<evidence type="ECO:0000313" key="9">
    <source>
        <dbReference type="EMBL" id="RAK39605.1"/>
    </source>
</evidence>
<keyword evidence="5" id="KW-0378">Hydrolase</keyword>
<dbReference type="RefSeq" id="WP_111648828.1">
    <property type="nucleotide sequence ID" value="NZ_JACHWI010000001.1"/>
</dbReference>
<evidence type="ECO:0000256" key="3">
    <source>
        <dbReference type="ARBA" id="ARBA00012744"/>
    </source>
</evidence>
<reference evidence="9 10" key="1">
    <citation type="submission" date="2018-06" db="EMBL/GenBank/DDBJ databases">
        <title>Genomic Encyclopedia of Type Strains, Phase III (KMG-III): the genomes of soil and plant-associated and newly described type strains.</title>
        <authorList>
            <person name="Whitman W."/>
        </authorList>
    </citation>
    <scope>NUCLEOTIDE SEQUENCE [LARGE SCALE GENOMIC DNA]</scope>
    <source>
        <strain evidence="9 10">CGMCC 4.7090</strain>
    </source>
</reference>
<keyword evidence="4" id="KW-0732">Signal</keyword>
<evidence type="ECO:0000259" key="8">
    <source>
        <dbReference type="Pfam" id="PF01915"/>
    </source>
</evidence>
<sequence>MSTIEDRVTALLSRLTLAEKAGLMFHTMIAVNPDGTLHEGDGMFASASDLVAGKLINHVNILTMAPVPPQKIAEWHNRIQELAEKTGHGIPVTVSTDPRHGVIDNPAASAAAGGFSAWPEPIGLGATKDPALVREFADIARQEYVAAGIRVALHPMADLASEPRWARTSGTLGSDADMVASLLVAYIQGLQGPSLGPDSVAAMVKHFPGAGPQKDGEDAHFAYGREQVYPGGMWDYHLKPFEAAFKAGVAQVMPYYGMPVDTSFEEVGFGFNKQVLEGLLRGRYGFDGVICTDWGLVTDAEIMGTPMPARAWGVEHLDRHSRVLKILEAGADQLGGEQCPELIVDLVEQGRISEERINTSVRRILRDKFRMGLFDDRRYVDPAAAGRIAGQAAFRAAGLEAQRRAIVVLADRPAGVSPAGVSPAPAGVSPAPAGVSPAVAPVLPLIEGIAVYLDGVDPAVAASYAKVVDDPALADVAIVRRAAPFEPRGGGFEAFFHAGRLEWTESELAPIQELAASVPTVVDVLLDRPAVLTPLAGTAAALIGSFGSSDEALLDVLFGRVRSSGTLPFELPSSMAAVEASREDVPNDTAAPLYPYGHGLKI</sequence>
<dbReference type="InterPro" id="IPR036962">
    <property type="entry name" value="Glyco_hydro_3_N_sf"/>
</dbReference>
<dbReference type="SUPFAM" id="SSF52279">
    <property type="entry name" value="Beta-D-glucan exohydrolase, C-terminal domain"/>
    <property type="match status" value="1"/>
</dbReference>
<dbReference type="Gene3D" id="3.40.50.1700">
    <property type="entry name" value="Glycoside hydrolase family 3 C-terminal domain"/>
    <property type="match status" value="1"/>
</dbReference>
<dbReference type="PANTHER" id="PTHR30620">
    <property type="entry name" value="PERIPLASMIC BETA-GLUCOSIDASE-RELATED"/>
    <property type="match status" value="1"/>
</dbReference>
<dbReference type="InterPro" id="IPR036881">
    <property type="entry name" value="Glyco_hydro_3_C_sf"/>
</dbReference>
<dbReference type="EMBL" id="QLMJ01000004">
    <property type="protein sequence ID" value="RAK39605.1"/>
    <property type="molecule type" value="Genomic_DNA"/>
</dbReference>
<keyword evidence="10" id="KW-1185">Reference proteome</keyword>
<dbReference type="AlphaFoldDB" id="A0A327ZEC3"/>
<comment type="similarity">
    <text evidence="2">Belongs to the glycosyl hydrolase 3 family.</text>
</comment>
<dbReference type="Pfam" id="PF00933">
    <property type="entry name" value="Glyco_hydro_3"/>
    <property type="match status" value="1"/>
</dbReference>
<evidence type="ECO:0000256" key="1">
    <source>
        <dbReference type="ARBA" id="ARBA00000448"/>
    </source>
</evidence>